<proteinExistence type="predicted"/>
<dbReference type="AlphaFoldDB" id="A0A8C4YEU9"/>
<reference evidence="1" key="2">
    <citation type="submission" date="2025-08" db="UniProtKB">
        <authorList>
            <consortium name="Ensembl"/>
        </authorList>
    </citation>
    <scope>IDENTIFICATION</scope>
</reference>
<dbReference type="Proteomes" id="UP000694390">
    <property type="component" value="Chromosome 13"/>
</dbReference>
<name>A0A8C4YEU9_9SAUR</name>
<sequence>MGAGFCPAFLSSRSLGCWLSPSQLSCSLEACLKGAVPVRGACRGKLVLQAAGAWEELGLWRAECIAELAHGPLLLGRGEGRGVAPFLGRSTGQQWETRISLAEHLATDCRVIGG</sequence>
<accession>A0A8C4YEU9</accession>
<organism evidence="1 2">
    <name type="scientific">Gopherus evgoodei</name>
    <name type="common">Goodes thornscrub tortoise</name>
    <dbReference type="NCBI Taxonomy" id="1825980"/>
    <lineage>
        <taxon>Eukaryota</taxon>
        <taxon>Metazoa</taxon>
        <taxon>Chordata</taxon>
        <taxon>Craniata</taxon>
        <taxon>Vertebrata</taxon>
        <taxon>Euteleostomi</taxon>
        <taxon>Archelosauria</taxon>
        <taxon>Testudinata</taxon>
        <taxon>Testudines</taxon>
        <taxon>Cryptodira</taxon>
        <taxon>Durocryptodira</taxon>
        <taxon>Testudinoidea</taxon>
        <taxon>Testudinidae</taxon>
        <taxon>Gopherus</taxon>
    </lineage>
</organism>
<evidence type="ECO:0000313" key="2">
    <source>
        <dbReference type="Proteomes" id="UP000694390"/>
    </source>
</evidence>
<reference evidence="1" key="3">
    <citation type="submission" date="2025-09" db="UniProtKB">
        <authorList>
            <consortium name="Ensembl"/>
        </authorList>
    </citation>
    <scope>IDENTIFICATION</scope>
</reference>
<protein>
    <submittedName>
        <fullName evidence="1">Uncharacterized protein</fullName>
    </submittedName>
</protein>
<reference evidence="1" key="1">
    <citation type="submission" date="2019-06" db="EMBL/GenBank/DDBJ databases">
        <title>G10K-VGP Goodes thornscrub tortoise genome, primary haplotype.</title>
        <authorList>
            <person name="Murphy B."/>
            <person name="Edwards T."/>
            <person name="Rhie A."/>
            <person name="Koren S."/>
            <person name="Phillippy A."/>
            <person name="Fedrigo O."/>
            <person name="Haase B."/>
            <person name="Mountcastle J."/>
            <person name="Lewin H."/>
            <person name="Damas J."/>
            <person name="Howe K."/>
            <person name="Formenti G."/>
            <person name="Myers G."/>
            <person name="Durbin R."/>
            <person name="Jarvis E.D."/>
        </authorList>
    </citation>
    <scope>NUCLEOTIDE SEQUENCE [LARGE SCALE GENOMIC DNA]</scope>
</reference>
<dbReference type="Ensembl" id="ENSGEVT00005025385.1">
    <property type="protein sequence ID" value="ENSGEVP00005024144.1"/>
    <property type="gene ID" value="ENSGEVG00005017142.1"/>
</dbReference>
<keyword evidence="2" id="KW-1185">Reference proteome</keyword>
<evidence type="ECO:0000313" key="1">
    <source>
        <dbReference type="Ensembl" id="ENSGEVP00005024144.1"/>
    </source>
</evidence>